<proteinExistence type="predicted"/>
<dbReference type="EMBL" id="ODYU01009435">
    <property type="protein sequence ID" value="SOQ53862.1"/>
    <property type="molecule type" value="Genomic_DNA"/>
</dbReference>
<dbReference type="AlphaFoldDB" id="A0A2H1WLQ6"/>
<reference evidence="1" key="1">
    <citation type="submission" date="2016-07" db="EMBL/GenBank/DDBJ databases">
        <authorList>
            <person name="Bretaudeau A."/>
        </authorList>
    </citation>
    <scope>NUCLEOTIDE SEQUENCE</scope>
    <source>
        <strain evidence="1">Rice</strain>
        <tissue evidence="1">Whole body</tissue>
    </source>
</reference>
<protein>
    <submittedName>
        <fullName evidence="1">SFRICE_005784</fullName>
    </submittedName>
</protein>
<gene>
    <name evidence="1" type="ORF">SFRICE_005784</name>
</gene>
<name>A0A2H1WLQ6_SPOFR</name>
<sequence>MQALCVAIVSTISNTLECIARSMRCESCLSRSYNEASGGARKGDELMLLSYRCEGYLTPCTGVSAQSRGSPSSCVVVRRRQLNRIDQLLSQFSGTNIVDTNDIVNSAEDIERQDGSEHVEEQALRDVERVGAVRARHVLRVRAAVVQARERRPQPQPPRPLRRAALEPQRRVALRRQRRAARAHAVPAVQLRAVEVVRLPGVLLHIHRPRLVNSINYIILSAFPTLMIRKRLYVRIAVAIAALCSSMKRWHLERCQRCPSIEELKVELSVWPYLKHGVERAVVGERREVEGAEAVEAALPRQARAVVVQVVQPREPSVLRVCTFPSPTLLVLSFFFKTLPHIRIFSCVVGAFTNIQVHIHMTPRPETTICGSHKELLRAGIEPATRCAAASCPATAPTVQSVEVHTQTRTAGVHEQPATIARGHILHRSKQRNVTPFISEGVGRGAHYGT</sequence>
<organism evidence="1">
    <name type="scientific">Spodoptera frugiperda</name>
    <name type="common">Fall armyworm</name>
    <dbReference type="NCBI Taxonomy" id="7108"/>
    <lineage>
        <taxon>Eukaryota</taxon>
        <taxon>Metazoa</taxon>
        <taxon>Ecdysozoa</taxon>
        <taxon>Arthropoda</taxon>
        <taxon>Hexapoda</taxon>
        <taxon>Insecta</taxon>
        <taxon>Pterygota</taxon>
        <taxon>Neoptera</taxon>
        <taxon>Endopterygota</taxon>
        <taxon>Lepidoptera</taxon>
        <taxon>Glossata</taxon>
        <taxon>Ditrysia</taxon>
        <taxon>Noctuoidea</taxon>
        <taxon>Noctuidae</taxon>
        <taxon>Amphipyrinae</taxon>
        <taxon>Spodoptera</taxon>
    </lineage>
</organism>
<accession>A0A2H1WLQ6</accession>
<evidence type="ECO:0000313" key="1">
    <source>
        <dbReference type="EMBL" id="SOQ53862.1"/>
    </source>
</evidence>